<dbReference type="NCBIfam" id="TIGR01784">
    <property type="entry name" value="T_den_put_tspse"/>
    <property type="match status" value="1"/>
</dbReference>
<dbReference type="InterPro" id="IPR010106">
    <property type="entry name" value="RpnA"/>
</dbReference>
<reference evidence="1 2" key="1">
    <citation type="submission" date="2019-08" db="EMBL/GenBank/DDBJ databases">
        <title>In-depth cultivation of the pig gut microbiome towards novel bacterial diversity and tailored functional studies.</title>
        <authorList>
            <person name="Wylensek D."/>
            <person name="Hitch T.C.A."/>
            <person name="Clavel T."/>
        </authorList>
    </citation>
    <scope>NUCLEOTIDE SEQUENCE [LARGE SCALE GENOMIC DNA]</scope>
    <source>
        <strain evidence="1 2">WCA-693-APC-5D-A</strain>
    </source>
</reference>
<dbReference type="PANTHER" id="PTHR41317:SF1">
    <property type="entry name" value="PD-(D_E)XK NUCLEASE FAMILY TRANSPOSASE"/>
    <property type="match status" value="1"/>
</dbReference>
<accession>A0A6I2UGD0</accession>
<evidence type="ECO:0000313" key="1">
    <source>
        <dbReference type="EMBL" id="MSU08594.1"/>
    </source>
</evidence>
<dbReference type="EMBL" id="VUNR01000009">
    <property type="protein sequence ID" value="MSU08594.1"/>
    <property type="molecule type" value="Genomic_DNA"/>
</dbReference>
<keyword evidence="2" id="KW-1185">Reference proteome</keyword>
<comment type="caution">
    <text evidence="1">The sequence shown here is derived from an EMBL/GenBank/DDBJ whole genome shotgun (WGS) entry which is preliminary data.</text>
</comment>
<proteinExistence type="predicted"/>
<gene>
    <name evidence="1" type="ORF">FYJ84_06305</name>
</gene>
<dbReference type="AlphaFoldDB" id="A0A6I2UGD0"/>
<dbReference type="PANTHER" id="PTHR41317">
    <property type="entry name" value="PD-(D_E)XK NUCLEASE FAMILY TRANSPOSASE"/>
    <property type="match status" value="1"/>
</dbReference>
<organism evidence="1 2">
    <name type="scientific">Anaerovibrio slackiae</name>
    <dbReference type="NCBI Taxonomy" id="2652309"/>
    <lineage>
        <taxon>Bacteria</taxon>
        <taxon>Bacillati</taxon>
        <taxon>Bacillota</taxon>
        <taxon>Negativicutes</taxon>
        <taxon>Selenomonadales</taxon>
        <taxon>Selenomonadaceae</taxon>
        <taxon>Anaerovibrio</taxon>
    </lineage>
</organism>
<dbReference type="RefSeq" id="WP_154406757.1">
    <property type="nucleotide sequence ID" value="NZ_VUNR01000009.1"/>
</dbReference>
<dbReference type="Proteomes" id="UP000433181">
    <property type="component" value="Unassembled WGS sequence"/>
</dbReference>
<dbReference type="GeneID" id="96778525"/>
<dbReference type="Pfam" id="PF12784">
    <property type="entry name" value="PDDEXK_2"/>
    <property type="match status" value="1"/>
</dbReference>
<evidence type="ECO:0000313" key="2">
    <source>
        <dbReference type="Proteomes" id="UP000433181"/>
    </source>
</evidence>
<sequence length="284" mass="33143">MAAKFRNILKPWEELTFIDDYMFKLVLRKHPKLCQRLLETILQIEIRKIVFLEAEQTIEPKYDSHGIRLDIYVADDQNTVYNVEMQVRPYTDLLLAKRMRYYQSTIDIDDLKPGEGYDKLPKSFIIFLCPFDFMGGKRCFYIFRTYCQQDKDLLFPDEATKIIISSTGNITEDTPRALIPLINYMNGKAAEGELVMDIDSAINTEKTIEIERRKYMTYEMKMREFRQEGYDDGFEAGFENGFENGESTGRIQSARDFIASGILSFDDIKATGKYTDEELAAIRQ</sequence>
<name>A0A6I2UGD0_9FIRM</name>
<protein>
    <submittedName>
        <fullName evidence="1">Rpn family recombination-promoting nuclease/putative transposase</fullName>
    </submittedName>
</protein>